<keyword evidence="2 5" id="KW-0808">Transferase</keyword>
<dbReference type="InterPro" id="IPR017555">
    <property type="entry name" value="TriPribosyl-deP-CoA_syn"/>
</dbReference>
<gene>
    <name evidence="5 6" type="primary">mdcB</name>
    <name evidence="6" type="ORF">G3574_18625</name>
</gene>
<dbReference type="AlphaFoldDB" id="A0A6B3SQR8"/>
<evidence type="ECO:0000256" key="2">
    <source>
        <dbReference type="ARBA" id="ARBA00022679"/>
    </source>
</evidence>
<dbReference type="EMBL" id="JAAIVB010000065">
    <property type="protein sequence ID" value="NEX63103.1"/>
    <property type="molecule type" value="Genomic_DNA"/>
</dbReference>
<evidence type="ECO:0000256" key="4">
    <source>
        <dbReference type="ARBA" id="ARBA00022840"/>
    </source>
</evidence>
<dbReference type="EC" id="2.4.2.52" evidence="5"/>
<dbReference type="GO" id="GO:0051191">
    <property type="term" value="P:prosthetic group biosynthetic process"/>
    <property type="evidence" value="ECO:0007669"/>
    <property type="project" value="TreeGrafter"/>
</dbReference>
<keyword evidence="6" id="KW-0328">Glycosyltransferase</keyword>
<name>A0A6B3SQR8_9BURK</name>
<evidence type="ECO:0000256" key="5">
    <source>
        <dbReference type="HAMAP-Rule" id="MF_01883"/>
    </source>
</evidence>
<dbReference type="GO" id="GO:0005524">
    <property type="term" value="F:ATP binding"/>
    <property type="evidence" value="ECO:0007669"/>
    <property type="project" value="UniProtKB-KW"/>
</dbReference>
<organism evidence="6 7">
    <name type="scientific">Noviherbaspirillum galbum</name>
    <dbReference type="NCBI Taxonomy" id="2709383"/>
    <lineage>
        <taxon>Bacteria</taxon>
        <taxon>Pseudomonadati</taxon>
        <taxon>Pseudomonadota</taxon>
        <taxon>Betaproteobacteria</taxon>
        <taxon>Burkholderiales</taxon>
        <taxon>Oxalobacteraceae</taxon>
        <taxon>Noviherbaspirillum</taxon>
    </lineage>
</organism>
<dbReference type="Pfam" id="PF01874">
    <property type="entry name" value="CitG"/>
    <property type="match status" value="1"/>
</dbReference>
<dbReference type="GO" id="GO:0046917">
    <property type="term" value="F:triphosphoribosyl-dephospho-CoA synthase activity"/>
    <property type="evidence" value="ECO:0007669"/>
    <property type="project" value="UniProtKB-UniRule"/>
</dbReference>
<evidence type="ECO:0000313" key="6">
    <source>
        <dbReference type="EMBL" id="NEX63103.1"/>
    </source>
</evidence>
<reference evidence="6 7" key="1">
    <citation type="submission" date="2020-02" db="EMBL/GenBank/DDBJ databases">
        <authorList>
            <person name="Kim M.K."/>
        </authorList>
    </citation>
    <scope>NUCLEOTIDE SEQUENCE [LARGE SCALE GENOMIC DNA]</scope>
    <source>
        <strain evidence="6 7">17J57-3</strain>
    </source>
</reference>
<comment type="similarity">
    <text evidence="5">Belongs to the CitG/MdcB family.</text>
</comment>
<comment type="function">
    <text evidence="5">Involved in the formation of 2-(5''-phosphoribosyl)-3'-dephosphocoenzyme-A, the prosthetic group of the acyl-carrier protein of the malonate decarboxylase.</text>
</comment>
<dbReference type="PANTHER" id="PTHR30201">
    <property type="entry name" value="TRIPHOSPHORIBOSYL-DEPHOSPHO-COA SYNTHASE"/>
    <property type="match status" value="1"/>
</dbReference>
<keyword evidence="3 5" id="KW-0547">Nucleotide-binding</keyword>
<evidence type="ECO:0000256" key="3">
    <source>
        <dbReference type="ARBA" id="ARBA00022741"/>
    </source>
</evidence>
<keyword evidence="7" id="KW-1185">Reference proteome</keyword>
<evidence type="ECO:0000313" key="7">
    <source>
        <dbReference type="Proteomes" id="UP000482155"/>
    </source>
</evidence>
<evidence type="ECO:0000256" key="1">
    <source>
        <dbReference type="ARBA" id="ARBA00001210"/>
    </source>
</evidence>
<dbReference type="Proteomes" id="UP000482155">
    <property type="component" value="Unassembled WGS sequence"/>
</dbReference>
<protein>
    <recommendedName>
        <fullName evidence="5">Probable 2-(5''-triphosphoribosyl)-3'-dephosphocoenzyme-A synthase</fullName>
        <shortName evidence="5">2-(5''-triphosphoribosyl)-3'-dephospho-CoA synthase</shortName>
        <ecNumber evidence="5">2.4.2.52</ecNumber>
    </recommendedName>
</protein>
<comment type="catalytic activity">
    <reaction evidence="1 5">
        <text>3'-dephospho-CoA + ATP = 2'-(5''-triphospho-alpha-D-ribosyl)-3'-dephospho-CoA + adenine</text>
        <dbReference type="Rhea" id="RHEA:15117"/>
        <dbReference type="ChEBI" id="CHEBI:16708"/>
        <dbReference type="ChEBI" id="CHEBI:30616"/>
        <dbReference type="ChEBI" id="CHEBI:57328"/>
        <dbReference type="ChEBI" id="CHEBI:61378"/>
        <dbReference type="EC" id="2.4.2.52"/>
    </reaction>
</comment>
<proteinExistence type="inferred from homology"/>
<comment type="caution">
    <text evidence="6">The sequence shown here is derived from an EMBL/GenBank/DDBJ whole genome shotgun (WGS) entry which is preliminary data.</text>
</comment>
<keyword evidence="4 5" id="KW-0067">ATP-binding</keyword>
<dbReference type="Gene3D" id="1.10.4200.10">
    <property type="entry name" value="Triphosphoribosyl-dephospho-CoA protein"/>
    <property type="match status" value="1"/>
</dbReference>
<dbReference type="HAMAP" id="MF_01883">
    <property type="entry name" value="MdcB"/>
    <property type="match status" value="1"/>
</dbReference>
<dbReference type="PANTHER" id="PTHR30201:SF2">
    <property type="entry name" value="2-(5''-TRIPHOSPHORIBOSYL)-3'-DEPHOSPHOCOENZYME-A SYNTHASE"/>
    <property type="match status" value="1"/>
</dbReference>
<accession>A0A6B3SQR8</accession>
<dbReference type="GO" id="GO:0016757">
    <property type="term" value="F:glycosyltransferase activity"/>
    <property type="evidence" value="ECO:0007669"/>
    <property type="project" value="UniProtKB-KW"/>
</dbReference>
<dbReference type="RefSeq" id="WP_163966508.1">
    <property type="nucleotide sequence ID" value="NZ_JAAIVB010000065.1"/>
</dbReference>
<dbReference type="InterPro" id="IPR002736">
    <property type="entry name" value="CitG"/>
</dbReference>
<dbReference type="NCBIfam" id="TIGR03132">
    <property type="entry name" value="malonate_mdcB"/>
    <property type="match status" value="1"/>
</dbReference>
<sequence>MADALPRPGPSLPAPCRAPRELARLAVRHLYEEVTLYPKPGLVSLVDTGSHEDMDASTFVRSLFSLRAYFADIARAGAELAPFAALRQLGMDAERRMLLATGGINTHRGAIFTLGMLCAAAAASRMPSSRPEPGDIRDALLSHWGAALADHREPDRSHGALARARYGIRGARDEAAAGFPAVFEIALPRLRATLNGGRGWRCARVDAFFALMAGLEDTNVYHRGGLEGARLVRQEANAFLAAGGTAQPDWEAQAIACHRRFVAKRLSPGGAADLLAAATFVHEATRSVSSNHP</sequence>